<organism evidence="2 3">
    <name type="scientific">Acer negundo</name>
    <name type="common">Box elder</name>
    <dbReference type="NCBI Taxonomy" id="4023"/>
    <lineage>
        <taxon>Eukaryota</taxon>
        <taxon>Viridiplantae</taxon>
        <taxon>Streptophyta</taxon>
        <taxon>Embryophyta</taxon>
        <taxon>Tracheophyta</taxon>
        <taxon>Spermatophyta</taxon>
        <taxon>Magnoliopsida</taxon>
        <taxon>eudicotyledons</taxon>
        <taxon>Gunneridae</taxon>
        <taxon>Pentapetalae</taxon>
        <taxon>rosids</taxon>
        <taxon>malvids</taxon>
        <taxon>Sapindales</taxon>
        <taxon>Sapindaceae</taxon>
        <taxon>Hippocastanoideae</taxon>
        <taxon>Acereae</taxon>
        <taxon>Acer</taxon>
    </lineage>
</organism>
<sequence length="129" mass="15848">MQPDEFIEWLNTVNRIFKYQEVLEHRKVKLVVIKLRKHASFWWENHKKQRDREGRSKILTWIKMKKELTRKYLLDNYQQDIFLKIQNFKQKDLSIAEYTAEFDNLMLKGDLMERYLGGLNYKISNVVHL</sequence>
<evidence type="ECO:0000259" key="1">
    <source>
        <dbReference type="Pfam" id="PF03732"/>
    </source>
</evidence>
<comment type="caution">
    <text evidence="2">The sequence shown here is derived from an EMBL/GenBank/DDBJ whole genome shotgun (WGS) entry which is preliminary data.</text>
</comment>
<dbReference type="Proteomes" id="UP001064489">
    <property type="component" value="Chromosome 4"/>
</dbReference>
<dbReference type="EMBL" id="JAJSOW010000101">
    <property type="protein sequence ID" value="KAI9182620.1"/>
    <property type="molecule type" value="Genomic_DNA"/>
</dbReference>
<dbReference type="InterPro" id="IPR005162">
    <property type="entry name" value="Retrotrans_gag_dom"/>
</dbReference>
<dbReference type="AlphaFoldDB" id="A0AAD5J6H7"/>
<proteinExistence type="predicted"/>
<accession>A0AAD5J6H7</accession>
<protein>
    <recommendedName>
        <fullName evidence="1">Retrotransposon gag domain-containing protein</fullName>
    </recommendedName>
</protein>
<reference evidence="2" key="2">
    <citation type="submission" date="2023-02" db="EMBL/GenBank/DDBJ databases">
        <authorList>
            <person name="Swenson N.G."/>
            <person name="Wegrzyn J.L."/>
            <person name="Mcevoy S.L."/>
        </authorList>
    </citation>
    <scope>NUCLEOTIDE SEQUENCE</scope>
    <source>
        <strain evidence="2">91603</strain>
        <tissue evidence="2">Leaf</tissue>
    </source>
</reference>
<dbReference type="PANTHER" id="PTHR35046">
    <property type="entry name" value="ZINC KNUCKLE (CCHC-TYPE) FAMILY PROTEIN"/>
    <property type="match status" value="1"/>
</dbReference>
<keyword evidence="3" id="KW-1185">Reference proteome</keyword>
<dbReference type="PANTHER" id="PTHR35046:SF21">
    <property type="entry name" value="RETROTRANSPOSON GAG DOMAIN-CONTAINING PROTEIN-RELATED"/>
    <property type="match status" value="1"/>
</dbReference>
<gene>
    <name evidence="2" type="ORF">LWI28_027252</name>
</gene>
<evidence type="ECO:0000313" key="3">
    <source>
        <dbReference type="Proteomes" id="UP001064489"/>
    </source>
</evidence>
<evidence type="ECO:0000313" key="2">
    <source>
        <dbReference type="EMBL" id="KAI9182620.1"/>
    </source>
</evidence>
<reference evidence="2" key="1">
    <citation type="journal article" date="2022" name="Plant J.">
        <title>Strategies of tolerance reflected in two North American maple genomes.</title>
        <authorList>
            <person name="McEvoy S.L."/>
            <person name="Sezen U.U."/>
            <person name="Trouern-Trend A."/>
            <person name="McMahon S.M."/>
            <person name="Schaberg P.G."/>
            <person name="Yang J."/>
            <person name="Wegrzyn J.L."/>
            <person name="Swenson N.G."/>
        </authorList>
    </citation>
    <scope>NUCLEOTIDE SEQUENCE</scope>
    <source>
        <strain evidence="2">91603</strain>
    </source>
</reference>
<name>A0AAD5J6H7_ACENE</name>
<feature type="domain" description="Retrotransposon gag" evidence="1">
    <location>
        <begin position="29"/>
        <end position="120"/>
    </location>
</feature>
<dbReference type="Pfam" id="PF03732">
    <property type="entry name" value="Retrotrans_gag"/>
    <property type="match status" value="1"/>
</dbReference>